<keyword evidence="3" id="KW-0507">mRNA processing</keyword>
<gene>
    <name evidence="10" type="ORF">CGOC_LOCUS4595</name>
</gene>
<dbReference type="InterPro" id="IPR003107">
    <property type="entry name" value="HAT"/>
</dbReference>
<keyword evidence="5" id="KW-0677">Repeat</keyword>
<evidence type="ECO:0000256" key="1">
    <source>
        <dbReference type="ARBA" id="ARBA00004123"/>
    </source>
</evidence>
<sequence length="198" mass="23809">MSDDEEQQSGNKPLRLPKKAAKVKNKAPAQLQITAEQLLREAKERELELIPLPPKTKITDPDELLEFQRRKRKEFEDGIRKNRMQIANWIKYGKWEESIGEIQRSRSVFERALDVDHRSITIWLQYAEMEMRYATQYYYARFDWSKQINHARNIFDRAVTILPRAMQFWLKYSYMEEVIENVPGARQVREFRNSSCFF</sequence>
<evidence type="ECO:0000256" key="7">
    <source>
        <dbReference type="ARBA" id="ARBA00023242"/>
    </source>
</evidence>
<protein>
    <recommendedName>
        <fullName evidence="9">Pre-mRNA-splicing factor Syf1-like N-terminal HAT-repeats domain-containing protein</fullName>
    </recommendedName>
</protein>
<evidence type="ECO:0000256" key="8">
    <source>
        <dbReference type="SAM" id="MobiDB-lite"/>
    </source>
</evidence>
<dbReference type="SMART" id="SM00386">
    <property type="entry name" value="HAT"/>
    <property type="match status" value="3"/>
</dbReference>
<dbReference type="GO" id="GO:0000245">
    <property type="term" value="P:spliceosomal complex assembly"/>
    <property type="evidence" value="ECO:0007669"/>
    <property type="project" value="TreeGrafter"/>
</dbReference>
<dbReference type="PANTHER" id="PTHR11246">
    <property type="entry name" value="PRE-MRNA SPLICING FACTOR"/>
    <property type="match status" value="1"/>
</dbReference>
<evidence type="ECO:0000259" key="9">
    <source>
        <dbReference type="Pfam" id="PF23233"/>
    </source>
</evidence>
<evidence type="ECO:0000256" key="3">
    <source>
        <dbReference type="ARBA" id="ARBA00022664"/>
    </source>
</evidence>
<dbReference type="GO" id="GO:0071007">
    <property type="term" value="C:U2-type catalytic step 2 spliceosome"/>
    <property type="evidence" value="ECO:0007669"/>
    <property type="project" value="TreeGrafter"/>
</dbReference>
<accession>A0A3P6T1E5</accession>
<dbReference type="PANTHER" id="PTHR11246:SF3">
    <property type="entry name" value="CROOKED NECK-LIKE PROTEIN 1"/>
    <property type="match status" value="1"/>
</dbReference>
<name>A0A3P6T1E5_CYLGO</name>
<dbReference type="Proteomes" id="UP000271889">
    <property type="component" value="Unassembled WGS sequence"/>
</dbReference>
<evidence type="ECO:0000256" key="6">
    <source>
        <dbReference type="ARBA" id="ARBA00023187"/>
    </source>
</evidence>
<evidence type="ECO:0000313" key="11">
    <source>
        <dbReference type="Proteomes" id="UP000271889"/>
    </source>
</evidence>
<dbReference type="InterPro" id="IPR055433">
    <property type="entry name" value="HAT_Syf1-like_N"/>
</dbReference>
<dbReference type="GO" id="GO:0071011">
    <property type="term" value="C:precatalytic spliceosome"/>
    <property type="evidence" value="ECO:0007669"/>
    <property type="project" value="TreeGrafter"/>
</dbReference>
<dbReference type="InterPro" id="IPR011990">
    <property type="entry name" value="TPR-like_helical_dom_sf"/>
</dbReference>
<feature type="compositionally biased region" description="Basic residues" evidence="8">
    <location>
        <begin position="15"/>
        <end position="25"/>
    </location>
</feature>
<evidence type="ECO:0000256" key="5">
    <source>
        <dbReference type="ARBA" id="ARBA00022737"/>
    </source>
</evidence>
<dbReference type="Pfam" id="PF23233">
    <property type="entry name" value="HAT_Syf1_CNRKL1_N"/>
    <property type="match status" value="1"/>
</dbReference>
<keyword evidence="6" id="KW-0508">mRNA splicing</keyword>
<reference evidence="10 11" key="1">
    <citation type="submission" date="2018-11" db="EMBL/GenBank/DDBJ databases">
        <authorList>
            <consortium name="Pathogen Informatics"/>
        </authorList>
    </citation>
    <scope>NUCLEOTIDE SEQUENCE [LARGE SCALE GENOMIC DNA]</scope>
</reference>
<keyword evidence="11" id="KW-1185">Reference proteome</keyword>
<organism evidence="10 11">
    <name type="scientific">Cylicostephanus goldi</name>
    <name type="common">Nematode worm</name>
    <dbReference type="NCBI Taxonomy" id="71465"/>
    <lineage>
        <taxon>Eukaryota</taxon>
        <taxon>Metazoa</taxon>
        <taxon>Ecdysozoa</taxon>
        <taxon>Nematoda</taxon>
        <taxon>Chromadorea</taxon>
        <taxon>Rhabditida</taxon>
        <taxon>Rhabditina</taxon>
        <taxon>Rhabditomorpha</taxon>
        <taxon>Strongyloidea</taxon>
        <taxon>Strongylidae</taxon>
        <taxon>Cylicostephanus</taxon>
    </lineage>
</organism>
<evidence type="ECO:0000256" key="4">
    <source>
        <dbReference type="ARBA" id="ARBA00022728"/>
    </source>
</evidence>
<dbReference type="InterPro" id="IPR045075">
    <property type="entry name" value="Syf1-like"/>
</dbReference>
<dbReference type="GO" id="GO:0071014">
    <property type="term" value="C:post-mRNA release spliceosomal complex"/>
    <property type="evidence" value="ECO:0007669"/>
    <property type="project" value="TreeGrafter"/>
</dbReference>
<dbReference type="Gene3D" id="1.25.40.10">
    <property type="entry name" value="Tetratricopeptide repeat domain"/>
    <property type="match status" value="1"/>
</dbReference>
<evidence type="ECO:0000313" key="10">
    <source>
        <dbReference type="EMBL" id="VDK59251.1"/>
    </source>
</evidence>
<comment type="similarity">
    <text evidence="2">Belongs to the crooked-neck family.</text>
</comment>
<dbReference type="EMBL" id="UYRV01012886">
    <property type="protein sequence ID" value="VDK59251.1"/>
    <property type="molecule type" value="Genomic_DNA"/>
</dbReference>
<evidence type="ECO:0000256" key="2">
    <source>
        <dbReference type="ARBA" id="ARBA00008644"/>
    </source>
</evidence>
<keyword evidence="7" id="KW-0539">Nucleus</keyword>
<dbReference type="GO" id="GO:0000974">
    <property type="term" value="C:Prp19 complex"/>
    <property type="evidence" value="ECO:0007669"/>
    <property type="project" value="TreeGrafter"/>
</dbReference>
<feature type="region of interest" description="Disordered" evidence="8">
    <location>
        <begin position="1"/>
        <end position="27"/>
    </location>
</feature>
<feature type="domain" description="Pre-mRNA-splicing factor Syf1-like N-terminal HAT-repeats" evidence="9">
    <location>
        <begin position="74"/>
        <end position="187"/>
    </location>
</feature>
<proteinExistence type="inferred from homology"/>
<comment type="subcellular location">
    <subcellularLocation>
        <location evidence="1">Nucleus</location>
    </subcellularLocation>
</comment>
<keyword evidence="4" id="KW-0747">Spliceosome</keyword>
<dbReference type="AlphaFoldDB" id="A0A3P6T1E5"/>
<dbReference type="OrthoDB" id="541719at2759"/>
<dbReference type="SUPFAM" id="SSF48452">
    <property type="entry name" value="TPR-like"/>
    <property type="match status" value="1"/>
</dbReference>